<sequence>MNSNNLTNLIFRLWNKFTPKRRKQYVFLMFLVVFTAFTEVVSIGTLVPFLTVLTSPELLFKMPIPQLVVKLIDIKKTEQFIFLLTVFFIGAVFISMVMRLLLLWVSTRLSYASGADLSINIYKRTLYQPYRVHVARNSSEVISGITAKTNSLVGKIILPIVTLINSSIMSISILSTLVLFDPVISISAFAGFGFLYALISVVVKKRVEKNGKIVTLEYTQVYKSLQEGLGGIRDVLLDGSQDIYCNIYQISDHKLRKAYAESGFIAGSPRYIMESMGMVMMVGFAYFLSKSFGGITPALPILGSLALGAQRLLPILQQSYNAWVNIKGGQATLWDVLNLLDQPLPVYLNQSVTEPIVFSDKIEVKNLSFQYSSDGPWVLKDLNIEIPKGKRIGIVGNTGSGKSTFLDIVMALLEPTIGSLNVDGKNINAKTMRTWQMNIAHVPQSIFLSDATIAENIAFGTSLDNIDFDKIKLAAKQAQIDEHITSLKEGYYTFVGERGIRLSGGQRQRIGIARALYKNASVIVFDEATSALDSETENAVMEAIDNLGKDLTILLIAHRLTTVRNCDWIIELKSGKIARIGTYNELFKFDKI</sequence>
<organism evidence="12 13">
    <name type="scientific">Leptospira noguchii serovar Autumnalis str. ZUN142</name>
    <dbReference type="NCBI Taxonomy" id="1085540"/>
    <lineage>
        <taxon>Bacteria</taxon>
        <taxon>Pseudomonadati</taxon>
        <taxon>Spirochaetota</taxon>
        <taxon>Spirochaetia</taxon>
        <taxon>Leptospirales</taxon>
        <taxon>Leptospiraceae</taxon>
        <taxon>Leptospira</taxon>
    </lineage>
</organism>
<dbReference type="GO" id="GO:0140359">
    <property type="term" value="F:ABC-type transporter activity"/>
    <property type="evidence" value="ECO:0007669"/>
    <property type="project" value="InterPro"/>
</dbReference>
<evidence type="ECO:0000256" key="7">
    <source>
        <dbReference type="ARBA" id="ARBA00022989"/>
    </source>
</evidence>
<keyword evidence="4 9" id="KW-0812">Transmembrane</keyword>
<accession>M6V0Y4</accession>
<dbReference type="GO" id="GO:0005524">
    <property type="term" value="F:ATP binding"/>
    <property type="evidence" value="ECO:0007669"/>
    <property type="project" value="UniProtKB-KW"/>
</dbReference>
<keyword evidence="6 12" id="KW-0067">ATP-binding</keyword>
<dbReference type="InterPro" id="IPR003593">
    <property type="entry name" value="AAA+_ATPase"/>
</dbReference>
<protein>
    <submittedName>
        <fullName evidence="12">ABC transporter, ATP-binding protein</fullName>
    </submittedName>
</protein>
<dbReference type="InterPro" id="IPR003439">
    <property type="entry name" value="ABC_transporter-like_ATP-bd"/>
</dbReference>
<dbReference type="GO" id="GO:0034040">
    <property type="term" value="F:ATPase-coupled lipid transmembrane transporter activity"/>
    <property type="evidence" value="ECO:0007669"/>
    <property type="project" value="TreeGrafter"/>
</dbReference>
<evidence type="ECO:0000256" key="3">
    <source>
        <dbReference type="ARBA" id="ARBA00022475"/>
    </source>
</evidence>
<evidence type="ECO:0000313" key="12">
    <source>
        <dbReference type="EMBL" id="EMO43223.1"/>
    </source>
</evidence>
<dbReference type="InterPro" id="IPR036640">
    <property type="entry name" value="ABC1_TM_sf"/>
</dbReference>
<comment type="caution">
    <text evidence="12">The sequence shown here is derived from an EMBL/GenBank/DDBJ whole genome shotgun (WGS) entry which is preliminary data.</text>
</comment>
<evidence type="ECO:0000256" key="4">
    <source>
        <dbReference type="ARBA" id="ARBA00022692"/>
    </source>
</evidence>
<keyword evidence="7 9" id="KW-1133">Transmembrane helix</keyword>
<dbReference type="FunFam" id="3.40.50.300:FF:000221">
    <property type="entry name" value="Multidrug ABC transporter ATP-binding protein"/>
    <property type="match status" value="1"/>
</dbReference>
<evidence type="ECO:0000256" key="9">
    <source>
        <dbReference type="SAM" id="Phobius"/>
    </source>
</evidence>
<dbReference type="PROSITE" id="PS50893">
    <property type="entry name" value="ABC_TRANSPORTER_2"/>
    <property type="match status" value="1"/>
</dbReference>
<dbReference type="Pfam" id="PF00005">
    <property type="entry name" value="ABC_tran"/>
    <property type="match status" value="1"/>
</dbReference>
<gene>
    <name evidence="12" type="ORF">LEP1GSC186_2518</name>
</gene>
<dbReference type="Gene3D" id="3.40.50.300">
    <property type="entry name" value="P-loop containing nucleotide triphosphate hydrolases"/>
    <property type="match status" value="1"/>
</dbReference>
<dbReference type="RefSeq" id="WP_004434874.1">
    <property type="nucleotide sequence ID" value="NZ_AHOP02000001.1"/>
</dbReference>
<keyword evidence="3" id="KW-1003">Cell membrane</keyword>
<evidence type="ECO:0000256" key="5">
    <source>
        <dbReference type="ARBA" id="ARBA00022741"/>
    </source>
</evidence>
<dbReference type="PROSITE" id="PS50929">
    <property type="entry name" value="ABC_TM1F"/>
    <property type="match status" value="1"/>
</dbReference>
<keyword evidence="8 9" id="KW-0472">Membrane</keyword>
<feature type="domain" description="ABC transmembrane type-1" evidence="11">
    <location>
        <begin position="26"/>
        <end position="328"/>
    </location>
</feature>
<evidence type="ECO:0000259" key="10">
    <source>
        <dbReference type="PROSITE" id="PS50893"/>
    </source>
</evidence>
<dbReference type="PANTHER" id="PTHR24221:SF654">
    <property type="entry name" value="ATP-BINDING CASSETTE SUB-FAMILY B MEMBER 6"/>
    <property type="match status" value="1"/>
</dbReference>
<feature type="transmembrane region" description="Helical" evidence="9">
    <location>
        <begin position="183"/>
        <end position="203"/>
    </location>
</feature>
<dbReference type="Proteomes" id="UP000012153">
    <property type="component" value="Unassembled WGS sequence"/>
</dbReference>
<dbReference type="InterPro" id="IPR011527">
    <property type="entry name" value="ABC1_TM_dom"/>
</dbReference>
<dbReference type="AlphaFoldDB" id="M6V0Y4"/>
<dbReference type="SUPFAM" id="SSF52540">
    <property type="entry name" value="P-loop containing nucleoside triphosphate hydrolases"/>
    <property type="match status" value="1"/>
</dbReference>
<feature type="transmembrane region" description="Helical" evidence="9">
    <location>
        <begin position="80"/>
        <end position="102"/>
    </location>
</feature>
<dbReference type="SMART" id="SM00382">
    <property type="entry name" value="AAA"/>
    <property type="match status" value="1"/>
</dbReference>
<keyword evidence="2" id="KW-0813">Transport</keyword>
<dbReference type="EMBL" id="AHOP02000001">
    <property type="protein sequence ID" value="EMO43223.1"/>
    <property type="molecule type" value="Genomic_DNA"/>
</dbReference>
<dbReference type="SUPFAM" id="SSF90123">
    <property type="entry name" value="ABC transporter transmembrane region"/>
    <property type="match status" value="1"/>
</dbReference>
<dbReference type="PROSITE" id="PS00211">
    <property type="entry name" value="ABC_TRANSPORTER_1"/>
    <property type="match status" value="1"/>
</dbReference>
<evidence type="ECO:0000256" key="8">
    <source>
        <dbReference type="ARBA" id="ARBA00023136"/>
    </source>
</evidence>
<evidence type="ECO:0000256" key="6">
    <source>
        <dbReference type="ARBA" id="ARBA00022840"/>
    </source>
</evidence>
<evidence type="ECO:0000256" key="2">
    <source>
        <dbReference type="ARBA" id="ARBA00022448"/>
    </source>
</evidence>
<dbReference type="InterPro" id="IPR027417">
    <property type="entry name" value="P-loop_NTPase"/>
</dbReference>
<dbReference type="InterPro" id="IPR017871">
    <property type="entry name" value="ABC_transporter-like_CS"/>
</dbReference>
<evidence type="ECO:0000259" key="11">
    <source>
        <dbReference type="PROSITE" id="PS50929"/>
    </source>
</evidence>
<evidence type="ECO:0000256" key="1">
    <source>
        <dbReference type="ARBA" id="ARBA00004651"/>
    </source>
</evidence>
<proteinExistence type="predicted"/>
<feature type="transmembrane region" description="Helical" evidence="9">
    <location>
        <begin position="156"/>
        <end position="177"/>
    </location>
</feature>
<feature type="domain" description="ABC transporter" evidence="10">
    <location>
        <begin position="362"/>
        <end position="592"/>
    </location>
</feature>
<dbReference type="Pfam" id="PF00664">
    <property type="entry name" value="ABC_membrane"/>
    <property type="match status" value="1"/>
</dbReference>
<dbReference type="GO" id="GO:0005886">
    <property type="term" value="C:plasma membrane"/>
    <property type="evidence" value="ECO:0007669"/>
    <property type="project" value="UniProtKB-SubCell"/>
</dbReference>
<reference evidence="12 13" key="1">
    <citation type="submission" date="2013-01" db="EMBL/GenBank/DDBJ databases">
        <authorList>
            <person name="Harkins D.M."/>
            <person name="Durkin A.S."/>
            <person name="Brinkac L.M."/>
            <person name="Haft D.H."/>
            <person name="Selengut J.D."/>
            <person name="Sanka R."/>
            <person name="DePew J."/>
            <person name="Purushe J."/>
            <person name="Matthias M.A."/>
            <person name="Vinetz J.M."/>
            <person name="Sutton G.G."/>
            <person name="Nierman W.C."/>
            <person name="Fouts D.E."/>
        </authorList>
    </citation>
    <scope>NUCLEOTIDE SEQUENCE [LARGE SCALE GENOMIC DNA]</scope>
    <source>
        <strain evidence="12 13">ZUN142</strain>
    </source>
</reference>
<dbReference type="InterPro" id="IPR039421">
    <property type="entry name" value="Type_1_exporter"/>
</dbReference>
<dbReference type="PANTHER" id="PTHR24221">
    <property type="entry name" value="ATP-BINDING CASSETTE SUB-FAMILY B"/>
    <property type="match status" value="1"/>
</dbReference>
<keyword evidence="5" id="KW-0547">Nucleotide-binding</keyword>
<feature type="transmembrane region" description="Helical" evidence="9">
    <location>
        <begin position="25"/>
        <end position="53"/>
    </location>
</feature>
<evidence type="ECO:0000313" key="13">
    <source>
        <dbReference type="Proteomes" id="UP000012153"/>
    </source>
</evidence>
<dbReference type="GO" id="GO:0016887">
    <property type="term" value="F:ATP hydrolysis activity"/>
    <property type="evidence" value="ECO:0007669"/>
    <property type="project" value="InterPro"/>
</dbReference>
<comment type="subcellular location">
    <subcellularLocation>
        <location evidence="1">Cell membrane</location>
        <topology evidence="1">Multi-pass membrane protein</topology>
    </subcellularLocation>
</comment>
<dbReference type="Gene3D" id="1.20.1560.10">
    <property type="entry name" value="ABC transporter type 1, transmembrane domain"/>
    <property type="match status" value="1"/>
</dbReference>
<name>M6V0Y4_9LEPT</name>